<keyword evidence="1" id="KW-0175">Coiled coil</keyword>
<feature type="region of interest" description="Disordered" evidence="2">
    <location>
        <begin position="1"/>
        <end position="42"/>
    </location>
</feature>
<name>C1C2W3_CALCM</name>
<accession>C1C2W3</accession>
<reference evidence="3" key="1">
    <citation type="submission" date="2009-03" db="EMBL/GenBank/DDBJ databases">
        <title>Caligus clemensi ESTs and full-length cDNAs.</title>
        <authorList>
            <person name="Yasuike M."/>
            <person name="von Schalburg K."/>
            <person name="Cooper G."/>
            <person name="Leong J."/>
            <person name="Jones S.R.M."/>
            <person name="Koop B.F."/>
        </authorList>
    </citation>
    <scope>NUCLEOTIDE SEQUENCE</scope>
    <source>
        <tissue evidence="3">Whole</tissue>
    </source>
</reference>
<dbReference type="PANTHER" id="PTHR13582:SF0">
    <property type="entry name" value="M-PHASE PHOSPHOPROTEIN 6"/>
    <property type="match status" value="1"/>
</dbReference>
<organism evidence="3">
    <name type="scientific">Caligus clemensi</name>
    <name type="common">Sea louse</name>
    <dbReference type="NCBI Taxonomy" id="344056"/>
    <lineage>
        <taxon>Eukaryota</taxon>
        <taxon>Metazoa</taxon>
        <taxon>Ecdysozoa</taxon>
        <taxon>Arthropoda</taxon>
        <taxon>Crustacea</taxon>
        <taxon>Multicrustacea</taxon>
        <taxon>Hexanauplia</taxon>
        <taxon>Copepoda</taxon>
        <taxon>Siphonostomatoida</taxon>
        <taxon>Caligidae</taxon>
        <taxon>Caligus</taxon>
    </lineage>
</organism>
<protein>
    <submittedName>
        <fullName evidence="3">M-phase phosphoprotein 6</fullName>
    </submittedName>
</protein>
<sequence length="175" mass="20034">MDGLKSRPQKKKLSKNLLEMKFMKKTKEKEEQDQEDAEGQTLFRRDITKSMQKQGSRFIIEPSFAHIEDLIFGRLAYHGMNPAIEKQMQNESIKEEERLAELAEKDIDDEEMIAAMPSLAASIQSKFKQKKRGFSEVEPKKPSSGEINKLLSESRNLASRITSKKAKFVKPSGDI</sequence>
<dbReference type="EMBL" id="BT081192">
    <property type="protein sequence ID" value="ACO15616.1"/>
    <property type="molecule type" value="mRNA"/>
</dbReference>
<dbReference type="InterPro" id="IPR019324">
    <property type="entry name" value="MPP6"/>
</dbReference>
<dbReference type="PANTHER" id="PTHR13582">
    <property type="entry name" value="M-PHASE PHOSPHOPROTEIN 6"/>
    <property type="match status" value="1"/>
</dbReference>
<evidence type="ECO:0000313" key="3">
    <source>
        <dbReference type="EMBL" id="ACO15616.1"/>
    </source>
</evidence>
<dbReference type="Pfam" id="PF10175">
    <property type="entry name" value="MPP6"/>
    <property type="match status" value="1"/>
</dbReference>
<evidence type="ECO:0000256" key="2">
    <source>
        <dbReference type="SAM" id="MobiDB-lite"/>
    </source>
</evidence>
<gene>
    <name evidence="3" type="primary">MPH6</name>
</gene>
<feature type="compositionally biased region" description="Basic and acidic residues" evidence="2">
    <location>
        <begin position="21"/>
        <end position="30"/>
    </location>
</feature>
<proteinExistence type="evidence at transcript level"/>
<evidence type="ECO:0000256" key="1">
    <source>
        <dbReference type="SAM" id="Coils"/>
    </source>
</evidence>
<dbReference type="AlphaFoldDB" id="C1C2W3"/>
<feature type="coiled-coil region" evidence="1">
    <location>
        <begin position="85"/>
        <end position="113"/>
    </location>
</feature>
<dbReference type="GO" id="GO:0000460">
    <property type="term" value="P:maturation of 5.8S rRNA"/>
    <property type="evidence" value="ECO:0007669"/>
    <property type="project" value="TreeGrafter"/>
</dbReference>